<evidence type="ECO:0000313" key="3">
    <source>
        <dbReference type="EMBL" id="MEB3070723.1"/>
    </source>
</evidence>
<accession>A0ABU5Z430</accession>
<evidence type="ECO:0000256" key="1">
    <source>
        <dbReference type="SAM" id="MobiDB-lite"/>
    </source>
</evidence>
<reference evidence="3 4" key="1">
    <citation type="submission" date="2023-12" db="EMBL/GenBank/DDBJ databases">
        <title>Description of new species of Mycobacterium terrae complex isolated from sewage at the Sao Paulo Zoological Park Foundation in Brazil.</title>
        <authorList>
            <person name="Romagnoli C.L."/>
            <person name="Conceicao E.C."/>
            <person name="Machado E."/>
            <person name="Barreto L.B.P.F."/>
            <person name="Sharma A."/>
            <person name="Silva N.M."/>
            <person name="Marques L.E."/>
            <person name="Juliana M.A."/>
            <person name="Lourenco M.C.S."/>
            <person name="Digiampietri L.A."/>
            <person name="Suffys P.N."/>
            <person name="Viana-Niero C."/>
        </authorList>
    </citation>
    <scope>NUCLEOTIDE SEQUENCE [LARGE SCALE GENOMIC DNA]</scope>
    <source>
        <strain evidence="3 4">MYC017</strain>
    </source>
</reference>
<dbReference type="Pfam" id="PF13452">
    <property type="entry name" value="FAS1_DH_region"/>
    <property type="match status" value="1"/>
</dbReference>
<dbReference type="CDD" id="cd03441">
    <property type="entry name" value="R_hydratase_like"/>
    <property type="match status" value="1"/>
</dbReference>
<comment type="caution">
    <text evidence="3">The sequence shown here is derived from an EMBL/GenBank/DDBJ whole genome shotgun (WGS) entry which is preliminary data.</text>
</comment>
<keyword evidence="4" id="KW-1185">Reference proteome</keyword>
<feature type="domain" description="FAS1-like dehydratase" evidence="2">
    <location>
        <begin position="40"/>
        <end position="167"/>
    </location>
</feature>
<evidence type="ECO:0000313" key="4">
    <source>
        <dbReference type="Proteomes" id="UP001299283"/>
    </source>
</evidence>
<dbReference type="PANTHER" id="PTHR43664:SF1">
    <property type="entry name" value="BETA-METHYLMALYL-COA DEHYDRATASE"/>
    <property type="match status" value="1"/>
</dbReference>
<dbReference type="InterPro" id="IPR039569">
    <property type="entry name" value="FAS1-like_DH_region"/>
</dbReference>
<dbReference type="PANTHER" id="PTHR43664">
    <property type="entry name" value="MONOAMINE OXIDASE-RELATED"/>
    <property type="match status" value="1"/>
</dbReference>
<dbReference type="Proteomes" id="UP001299283">
    <property type="component" value="Unassembled WGS sequence"/>
</dbReference>
<dbReference type="RefSeq" id="WP_329779633.1">
    <property type="nucleotide sequence ID" value="NZ_JAYJJQ010000016.1"/>
</dbReference>
<dbReference type="InterPro" id="IPR029069">
    <property type="entry name" value="HotDog_dom_sf"/>
</dbReference>
<dbReference type="SUPFAM" id="SSF54637">
    <property type="entry name" value="Thioesterase/thiol ester dehydrase-isomerase"/>
    <property type="match status" value="2"/>
</dbReference>
<name>A0ABU5Z430_9MYCO</name>
<dbReference type="Gene3D" id="3.10.129.10">
    <property type="entry name" value="Hotdog Thioesterase"/>
    <property type="match status" value="2"/>
</dbReference>
<proteinExistence type="predicted"/>
<protein>
    <submittedName>
        <fullName evidence="3">MaoC family dehydratase N-terminal domain-containing protein</fullName>
    </submittedName>
</protein>
<dbReference type="EMBL" id="JAYJJQ010000016">
    <property type="protein sequence ID" value="MEB3070723.1"/>
    <property type="molecule type" value="Genomic_DNA"/>
</dbReference>
<feature type="region of interest" description="Disordered" evidence="1">
    <location>
        <begin position="1"/>
        <end position="22"/>
    </location>
</feature>
<sequence length="427" mass="47494">MTTEATRSGTNPDTAERFSEQDIERSRSLVGVYHATTQREHFTVASEDVIHNFARGYGDDNPLYTDAGYGATTRWGSLIAPPMIGIAVNKQLMADPIPKDQRRPAFRGIHAFVSGSNTTFYAPVYPGDALYQFQGFENVEVKESEFAGRSVIITRAHVRMNQRGQVVSVSRVIVIHTERHEAKGRNKYADIEPARYTEDDIAAIDAIYEAETRRGPQKRYWEDVNVGETTGTTAKGPLTITDMLVFHAGGYGFTPYAPSASRLGYLNRKRIKAFYVPNEYGVPDVAQRVHWDNDWAKSVGVPMAYDYGMLRDCWLTHHLTNWMGDDGWLVQHSSQMRKFNYVGDTHLITGEVTGKRVEDGQHLVDITLRGASQRGEVTCPAEATVALPSRESGAIELPSVPTDVSQAAVSILSRHGELLKASPTLIR</sequence>
<evidence type="ECO:0000259" key="2">
    <source>
        <dbReference type="Pfam" id="PF13452"/>
    </source>
</evidence>
<gene>
    <name evidence="3" type="ORF">K5L39_16170</name>
</gene>
<organism evidence="3 4">
    <name type="scientific">[Mycobacterium] vasticus</name>
    <dbReference type="NCBI Taxonomy" id="2875777"/>
    <lineage>
        <taxon>Bacteria</taxon>
        <taxon>Bacillati</taxon>
        <taxon>Actinomycetota</taxon>
        <taxon>Actinomycetes</taxon>
        <taxon>Mycobacteriales</taxon>
        <taxon>Mycobacteriaceae</taxon>
        <taxon>Mycolicibacter</taxon>
    </lineage>
</organism>
<feature type="compositionally biased region" description="Polar residues" evidence="1">
    <location>
        <begin position="1"/>
        <end position="13"/>
    </location>
</feature>
<dbReference type="InterPro" id="IPR052342">
    <property type="entry name" value="MCH/BMMD"/>
</dbReference>